<dbReference type="Proteomes" id="UP000037035">
    <property type="component" value="Unassembled WGS sequence"/>
</dbReference>
<dbReference type="VEuPathDB" id="FungiDB:VP01_5651g1"/>
<proteinExistence type="predicted"/>
<dbReference type="CDD" id="cd09272">
    <property type="entry name" value="RNase_HI_RT_Ty1"/>
    <property type="match status" value="1"/>
</dbReference>
<comment type="caution">
    <text evidence="1">The sequence shown here is derived from an EMBL/GenBank/DDBJ whole genome shotgun (WGS) entry which is preliminary data.</text>
</comment>
<reference evidence="1 2" key="1">
    <citation type="submission" date="2015-08" db="EMBL/GenBank/DDBJ databases">
        <title>Next Generation Sequencing and Analysis of the Genome of Puccinia sorghi L Schw, the Causal Agent of Maize Common Rust.</title>
        <authorList>
            <person name="Rochi L."/>
            <person name="Burguener G."/>
            <person name="Darino M."/>
            <person name="Turjanski A."/>
            <person name="Kreff E."/>
            <person name="Dieguez M.J."/>
            <person name="Sacco F."/>
        </authorList>
    </citation>
    <scope>NUCLEOTIDE SEQUENCE [LARGE SCALE GENOMIC DNA]</scope>
    <source>
        <strain evidence="1 2">RO10H11247</strain>
    </source>
</reference>
<evidence type="ECO:0000313" key="2">
    <source>
        <dbReference type="Proteomes" id="UP000037035"/>
    </source>
</evidence>
<gene>
    <name evidence="1" type="ORF">VP01_5651g1</name>
</gene>
<evidence type="ECO:0008006" key="3">
    <source>
        <dbReference type="Google" id="ProtNLM"/>
    </source>
</evidence>
<name>A0A0L6UKY1_9BASI</name>
<evidence type="ECO:0000313" key="1">
    <source>
        <dbReference type="EMBL" id="KNZ48465.1"/>
    </source>
</evidence>
<protein>
    <recommendedName>
        <fullName evidence="3">Copia protein</fullName>
    </recommendedName>
</protein>
<organism evidence="1 2">
    <name type="scientific">Puccinia sorghi</name>
    <dbReference type="NCBI Taxonomy" id="27349"/>
    <lineage>
        <taxon>Eukaryota</taxon>
        <taxon>Fungi</taxon>
        <taxon>Dikarya</taxon>
        <taxon>Basidiomycota</taxon>
        <taxon>Pucciniomycotina</taxon>
        <taxon>Pucciniomycetes</taxon>
        <taxon>Pucciniales</taxon>
        <taxon>Pucciniaceae</taxon>
        <taxon>Puccinia</taxon>
    </lineage>
</organism>
<sequence>QSDGVQENQWIRFLIKELYKKSLNPTQFLVDNRGLIDKINNFGSNSKTKHLDIKAKWLRDLNKSNEIAIKLIPSEEMIADALTKPCNSESLSFP</sequence>
<feature type="non-terminal residue" evidence="1">
    <location>
        <position position="1"/>
    </location>
</feature>
<accession>A0A0L6UKY1</accession>
<dbReference type="EMBL" id="LAVV01010887">
    <property type="protein sequence ID" value="KNZ48465.1"/>
    <property type="molecule type" value="Genomic_DNA"/>
</dbReference>
<dbReference type="OrthoDB" id="3344688at2759"/>
<keyword evidence="2" id="KW-1185">Reference proteome</keyword>
<dbReference type="AlphaFoldDB" id="A0A0L6UKY1"/>